<sequence length="257" mass="27828">MSKAIFISGAGAGIGAATAQFFLQKGWRVGLYDLDVSAVQVLAAQYPQDQVLAGWLDVTQPDAWQEALASFFAWAGRLDVLLNNAGILFSGPFEQTPLAQHAKTFAVNVQGVMNGCHSALPYLKQTKRACVINLSSGSAIYGQADLVSYSSSKFAVRGLTEALNIEWHKYGIRVMDIMPLFVQTGMVTDMNASSIKRMGVNLTANDVASTVYKAATASPVLSLVHWPVGLPAKLMFTLSRLSPQLVNEKVNQWLSRE</sequence>
<dbReference type="Pfam" id="PF00106">
    <property type="entry name" value="adh_short"/>
    <property type="match status" value="1"/>
</dbReference>
<dbReference type="NCBIfam" id="NF006123">
    <property type="entry name" value="PRK08267.1"/>
    <property type="match status" value="1"/>
</dbReference>
<name>A0A1S8CRZ7_9GAMM</name>
<dbReference type="OrthoDB" id="658698at2"/>
<comment type="caution">
    <text evidence="4">The sequence shown here is derived from an EMBL/GenBank/DDBJ whole genome shotgun (WGS) entry which is preliminary data.</text>
</comment>
<proteinExistence type="inferred from homology"/>
<dbReference type="InterPro" id="IPR002347">
    <property type="entry name" value="SDR_fam"/>
</dbReference>
<dbReference type="PANTHER" id="PTHR44196:SF1">
    <property type="entry name" value="DEHYDROGENASE_REDUCTASE SDR FAMILY MEMBER 7B"/>
    <property type="match status" value="1"/>
</dbReference>
<dbReference type="PANTHER" id="PTHR44196">
    <property type="entry name" value="DEHYDROGENASE/REDUCTASE SDR FAMILY MEMBER 7B"/>
    <property type="match status" value="1"/>
</dbReference>
<evidence type="ECO:0000256" key="3">
    <source>
        <dbReference type="RuleBase" id="RU000363"/>
    </source>
</evidence>
<dbReference type="AlphaFoldDB" id="A0A1S8CRZ7"/>
<evidence type="ECO:0000256" key="2">
    <source>
        <dbReference type="ARBA" id="ARBA00023002"/>
    </source>
</evidence>
<protein>
    <submittedName>
        <fullName evidence="4">Short-chain dehydrogenase</fullName>
    </submittedName>
</protein>
<keyword evidence="5" id="KW-1185">Reference proteome</keyword>
<dbReference type="PRINTS" id="PR00081">
    <property type="entry name" value="GDHRDH"/>
</dbReference>
<dbReference type="InterPro" id="IPR036291">
    <property type="entry name" value="NAD(P)-bd_dom_sf"/>
</dbReference>
<comment type="similarity">
    <text evidence="1 3">Belongs to the short-chain dehydrogenases/reductases (SDR) family.</text>
</comment>
<dbReference type="SUPFAM" id="SSF51735">
    <property type="entry name" value="NAD(P)-binding Rossmann-fold domains"/>
    <property type="match status" value="1"/>
</dbReference>
<dbReference type="GO" id="GO:0016020">
    <property type="term" value="C:membrane"/>
    <property type="evidence" value="ECO:0007669"/>
    <property type="project" value="TreeGrafter"/>
</dbReference>
<dbReference type="Proteomes" id="UP000192132">
    <property type="component" value="Unassembled WGS sequence"/>
</dbReference>
<gene>
    <name evidence="4" type="ORF">BKE30_12850</name>
</gene>
<dbReference type="STRING" id="1907941.BKE30_12850"/>
<evidence type="ECO:0000256" key="1">
    <source>
        <dbReference type="ARBA" id="ARBA00006484"/>
    </source>
</evidence>
<dbReference type="PRINTS" id="PR00080">
    <property type="entry name" value="SDRFAMILY"/>
</dbReference>
<reference evidence="4 5" key="1">
    <citation type="submission" date="2016-10" db="EMBL/GenBank/DDBJ databases">
        <title>Draft Genome sequence of Alkanindiges sp. strain H1.</title>
        <authorList>
            <person name="Subhash Y."/>
            <person name="Lee S."/>
        </authorList>
    </citation>
    <scope>NUCLEOTIDE SEQUENCE [LARGE SCALE GENOMIC DNA]</scope>
    <source>
        <strain evidence="4 5">H1</strain>
    </source>
</reference>
<dbReference type="GO" id="GO:0016491">
    <property type="term" value="F:oxidoreductase activity"/>
    <property type="evidence" value="ECO:0007669"/>
    <property type="project" value="UniProtKB-KW"/>
</dbReference>
<evidence type="ECO:0000313" key="5">
    <source>
        <dbReference type="Proteomes" id="UP000192132"/>
    </source>
</evidence>
<dbReference type="EMBL" id="MLCN01000034">
    <property type="protein sequence ID" value="ONG38393.1"/>
    <property type="molecule type" value="Genomic_DNA"/>
</dbReference>
<accession>A0A1S8CRZ7</accession>
<evidence type="ECO:0000313" key="4">
    <source>
        <dbReference type="EMBL" id="ONG38393.1"/>
    </source>
</evidence>
<dbReference type="Gene3D" id="3.40.50.720">
    <property type="entry name" value="NAD(P)-binding Rossmann-like Domain"/>
    <property type="match status" value="1"/>
</dbReference>
<organism evidence="4 5">
    <name type="scientific">Alkanindiges hydrocarboniclasticus</name>
    <dbReference type="NCBI Taxonomy" id="1907941"/>
    <lineage>
        <taxon>Bacteria</taxon>
        <taxon>Pseudomonadati</taxon>
        <taxon>Pseudomonadota</taxon>
        <taxon>Gammaproteobacteria</taxon>
        <taxon>Moraxellales</taxon>
        <taxon>Moraxellaceae</taxon>
        <taxon>Alkanindiges</taxon>
    </lineage>
</organism>
<dbReference type="RefSeq" id="WP_076879004.1">
    <property type="nucleotide sequence ID" value="NZ_MLCN01000034.1"/>
</dbReference>
<keyword evidence="2" id="KW-0560">Oxidoreductase</keyword>